<feature type="transmembrane region" description="Helical" evidence="5">
    <location>
        <begin position="291"/>
        <end position="312"/>
    </location>
</feature>
<dbReference type="InterPro" id="IPR052902">
    <property type="entry name" value="ABC-2_transporter"/>
</dbReference>
<evidence type="ECO:0000256" key="1">
    <source>
        <dbReference type="ARBA" id="ARBA00004141"/>
    </source>
</evidence>
<evidence type="ECO:0000256" key="5">
    <source>
        <dbReference type="SAM" id="Phobius"/>
    </source>
</evidence>
<keyword evidence="3 5" id="KW-1133">Transmembrane helix</keyword>
<feature type="domain" description="ABC-2 type transporter transmembrane" evidence="6">
    <location>
        <begin position="19"/>
        <end position="359"/>
    </location>
</feature>
<comment type="subcellular location">
    <subcellularLocation>
        <location evidence="1">Membrane</location>
        <topology evidence="1">Multi-pass membrane protein</topology>
    </subcellularLocation>
</comment>
<organism evidence="7 8">
    <name type="scientific">Isobaculum melis</name>
    <dbReference type="NCBI Taxonomy" id="142588"/>
    <lineage>
        <taxon>Bacteria</taxon>
        <taxon>Bacillati</taxon>
        <taxon>Bacillota</taxon>
        <taxon>Bacilli</taxon>
        <taxon>Lactobacillales</taxon>
        <taxon>Carnobacteriaceae</taxon>
        <taxon>Isobaculum</taxon>
    </lineage>
</organism>
<dbReference type="OrthoDB" id="9776218at2"/>
<dbReference type="AlphaFoldDB" id="A0A1H9QR15"/>
<dbReference type="InterPro" id="IPR013525">
    <property type="entry name" value="ABC2_TM"/>
</dbReference>
<name>A0A1H9QR15_9LACT</name>
<evidence type="ECO:0000313" key="8">
    <source>
        <dbReference type="Proteomes" id="UP000198948"/>
    </source>
</evidence>
<protein>
    <submittedName>
        <fullName evidence="7">ABC-type multidrug transport system, permease component</fullName>
    </submittedName>
</protein>
<evidence type="ECO:0000256" key="4">
    <source>
        <dbReference type="ARBA" id="ARBA00023136"/>
    </source>
</evidence>
<evidence type="ECO:0000256" key="2">
    <source>
        <dbReference type="ARBA" id="ARBA00022692"/>
    </source>
</evidence>
<feature type="transmembrane region" description="Helical" evidence="5">
    <location>
        <begin position="224"/>
        <end position="246"/>
    </location>
</feature>
<accession>A0A1H9QR15</accession>
<dbReference type="EMBL" id="FOHA01000002">
    <property type="protein sequence ID" value="SER62888.1"/>
    <property type="molecule type" value="Genomic_DNA"/>
</dbReference>
<evidence type="ECO:0000259" key="6">
    <source>
        <dbReference type="Pfam" id="PF12698"/>
    </source>
</evidence>
<feature type="transmembrane region" description="Helical" evidence="5">
    <location>
        <begin position="181"/>
        <end position="203"/>
    </location>
</feature>
<feature type="transmembrane region" description="Helical" evidence="5">
    <location>
        <begin position="21"/>
        <end position="43"/>
    </location>
</feature>
<dbReference type="GO" id="GO:0140359">
    <property type="term" value="F:ABC-type transporter activity"/>
    <property type="evidence" value="ECO:0007669"/>
    <property type="project" value="InterPro"/>
</dbReference>
<sequence length="371" mass="40874">MNTLIIAWTEIKLTIREKSNIIYMLALPIFLITVLGVALGSGFSETVKIDDMKIGYQVTEEALEQPFEMFIKEVETDAFAFEEITSASEGEEAVKNGDLTAIVEVDKEGMHLSYQDQLGEFSKAVIEGYMEGFSGELQLIQTLYQVAPEKMATYQSASKETTNQITTAGVAGKETESSIQYYSIAVITMMMAYGMLYGAQILASEKRSHTLNRILMTPVTRGQLFTGKLLGCITIQSVFIALTMLYSYLAFQMDWGSYWLIVFGLFTLEMICAIAIGLFADGITGGKLKGLPGILSIVITIFSALGGAYFPIPDSNVWKNISPIGYLSTVMKQVVYQNKLDVLLLPIIVLVLISVGCILGYSVLTRKKEVI</sequence>
<dbReference type="Proteomes" id="UP000198948">
    <property type="component" value="Unassembled WGS sequence"/>
</dbReference>
<reference evidence="7 8" key="1">
    <citation type="submission" date="2016-10" db="EMBL/GenBank/DDBJ databases">
        <authorList>
            <person name="de Groot N.N."/>
        </authorList>
    </citation>
    <scope>NUCLEOTIDE SEQUENCE [LARGE SCALE GENOMIC DNA]</scope>
    <source>
        <strain evidence="7 8">DSM 13760</strain>
    </source>
</reference>
<dbReference type="PANTHER" id="PTHR43027">
    <property type="entry name" value="DOXORUBICIN RESISTANCE ABC TRANSPORTER PERMEASE PROTEIN DRRC-RELATED"/>
    <property type="match status" value="1"/>
</dbReference>
<proteinExistence type="predicted"/>
<dbReference type="Pfam" id="PF12698">
    <property type="entry name" value="ABC2_membrane_3"/>
    <property type="match status" value="1"/>
</dbReference>
<evidence type="ECO:0000313" key="7">
    <source>
        <dbReference type="EMBL" id="SER62888.1"/>
    </source>
</evidence>
<feature type="transmembrane region" description="Helical" evidence="5">
    <location>
        <begin position="343"/>
        <end position="364"/>
    </location>
</feature>
<keyword evidence="4 5" id="KW-0472">Membrane</keyword>
<dbReference type="GO" id="GO:0016020">
    <property type="term" value="C:membrane"/>
    <property type="evidence" value="ECO:0007669"/>
    <property type="project" value="UniProtKB-SubCell"/>
</dbReference>
<keyword evidence="2 5" id="KW-0812">Transmembrane</keyword>
<dbReference type="RefSeq" id="WP_092650145.1">
    <property type="nucleotide sequence ID" value="NZ_FOHA01000002.1"/>
</dbReference>
<feature type="transmembrane region" description="Helical" evidence="5">
    <location>
        <begin position="258"/>
        <end position="279"/>
    </location>
</feature>
<evidence type="ECO:0000256" key="3">
    <source>
        <dbReference type="ARBA" id="ARBA00022989"/>
    </source>
</evidence>
<gene>
    <name evidence="7" type="ORF">SAMN04488559_102231</name>
</gene>
<dbReference type="PANTHER" id="PTHR43027:SF1">
    <property type="entry name" value="DOXORUBICIN RESISTANCE ABC TRANSPORTER PERMEASE PROTEIN DRRC-RELATED"/>
    <property type="match status" value="1"/>
</dbReference>
<dbReference type="STRING" id="142588.SAMN04488559_102231"/>
<keyword evidence="8" id="KW-1185">Reference proteome</keyword>